<sequence length="611" mass="69046">MPARLAQQPVHVSVPTSNSFDALAEDRDTAPHDDLDERVALALRLIDALLDEEDTLVKMLVLEEKVDAWVQDQQGWTALHAAAYTGNVEHVKLLLRKSNAVWAMPDNLGCTAGDIAFSMNHDRVYEELLAEGIRAEMLRSVLESASRDGDDDDSAMAVDPSTDVDAPRLSTTSSNTAFLSSRLTFTTDSRGQHVALDAEGNGVMMNWEEGIMRRTVEAFAREGEWESRKGRRREELVREEEAGEREEVKVLNVGFGLGIIDSHLQRYSPTSHLIIEPHPDVLSFARQNGWFDKPGVRFYKGTWKDWMRDLEQGGEEYEGWDAVYFDTYSENYADLHRFFELLPDILFPSPLARFSFFHGLGATSRLLYDIYTSVSEMHLREIGLKTEWEEVDVAQGAVGRWESTGENLSSIPASDNRLANFIAKLHLAPAPPGQRFGFPVPTCCGATEQDNTEEPSWATFFGTRRIGDLVRRIGDPELSRLGEEVQRRVIPRLLGKLDVRPSLLHGDLWSGNARFSLNRRAPITFDPSSYYGHSEADLGILRMFGGFSEAFFRRYHELVPKTEPVDEYEQRLQLYECYHHLNHALMFGGSYRSGAVALLRGLLRWADEQGV</sequence>
<dbReference type="InterPro" id="IPR051038">
    <property type="entry name" value="RMT2/GAMT_Mtase"/>
</dbReference>
<dbReference type="PROSITE" id="PS51559">
    <property type="entry name" value="SAM_RMT2"/>
    <property type="match status" value="1"/>
</dbReference>
<dbReference type="SMART" id="SM00248">
    <property type="entry name" value="ANK"/>
    <property type="match status" value="2"/>
</dbReference>
<evidence type="ECO:0000256" key="1">
    <source>
        <dbReference type="ARBA" id="ARBA00011961"/>
    </source>
</evidence>
<dbReference type="GO" id="GO:0019702">
    <property type="term" value="F:protein arginine N5-methyltransferase activity"/>
    <property type="evidence" value="ECO:0007669"/>
    <property type="project" value="TreeGrafter"/>
</dbReference>
<dbReference type="GO" id="GO:0102193">
    <property type="term" value="F:protein-ribulosamine 3-kinase activity"/>
    <property type="evidence" value="ECO:0007669"/>
    <property type="project" value="UniProtKB-EC"/>
</dbReference>
<evidence type="ECO:0000256" key="6">
    <source>
        <dbReference type="PROSITE-ProRule" id="PRU00023"/>
    </source>
</evidence>
<protein>
    <recommendedName>
        <fullName evidence="1">protein-ribulosamine 3-kinase</fullName>
        <ecNumber evidence="1">2.7.1.172</ecNumber>
    </recommendedName>
</protein>
<proteinExistence type="predicted"/>
<keyword evidence="4" id="KW-0949">S-adenosyl-L-methionine</keyword>
<dbReference type="GO" id="GO:0032259">
    <property type="term" value="P:methylation"/>
    <property type="evidence" value="ECO:0007669"/>
    <property type="project" value="UniProtKB-KW"/>
</dbReference>
<dbReference type="Gene3D" id="3.90.1200.10">
    <property type="match status" value="1"/>
</dbReference>
<dbReference type="GO" id="GO:0005634">
    <property type="term" value="C:nucleus"/>
    <property type="evidence" value="ECO:0007669"/>
    <property type="project" value="TreeGrafter"/>
</dbReference>
<dbReference type="PROSITE" id="PS50088">
    <property type="entry name" value="ANK_REPEAT"/>
    <property type="match status" value="1"/>
</dbReference>
<keyword evidence="2" id="KW-0489">Methyltransferase</keyword>
<dbReference type="Pfam" id="PF12796">
    <property type="entry name" value="Ank_2"/>
    <property type="match status" value="1"/>
</dbReference>
<dbReference type="InterPro" id="IPR002110">
    <property type="entry name" value="Ankyrin_rpt"/>
</dbReference>
<name>A0A511KBJ1_RHOTO</name>
<feature type="region of interest" description="Disordered" evidence="7">
    <location>
        <begin position="144"/>
        <end position="171"/>
    </location>
</feature>
<dbReference type="InterPro" id="IPR029063">
    <property type="entry name" value="SAM-dependent_MTases_sf"/>
</dbReference>
<dbReference type="GO" id="GO:0005737">
    <property type="term" value="C:cytoplasm"/>
    <property type="evidence" value="ECO:0007669"/>
    <property type="project" value="TreeGrafter"/>
</dbReference>
<evidence type="ECO:0000259" key="8">
    <source>
        <dbReference type="PROSITE" id="PS51559"/>
    </source>
</evidence>
<evidence type="ECO:0000313" key="10">
    <source>
        <dbReference type="Proteomes" id="UP000321518"/>
    </source>
</evidence>
<dbReference type="AlphaFoldDB" id="A0A511KBJ1"/>
<dbReference type="InterPro" id="IPR036770">
    <property type="entry name" value="Ankyrin_rpt-contain_sf"/>
</dbReference>
<dbReference type="InterPro" id="IPR026480">
    <property type="entry name" value="RMT2_dom"/>
</dbReference>
<dbReference type="Gene3D" id="3.40.50.150">
    <property type="entry name" value="Vaccinia Virus protein VP39"/>
    <property type="match status" value="1"/>
</dbReference>
<dbReference type="CDD" id="cd02440">
    <property type="entry name" value="AdoMet_MTases"/>
    <property type="match status" value="1"/>
</dbReference>
<dbReference type="EMBL" id="BJWK01000003">
    <property type="protein sequence ID" value="GEM07702.1"/>
    <property type="molecule type" value="Genomic_DNA"/>
</dbReference>
<gene>
    <name evidence="9" type="ORF">Rt10032_c03g1719</name>
</gene>
<evidence type="ECO:0000256" key="3">
    <source>
        <dbReference type="ARBA" id="ARBA00022679"/>
    </source>
</evidence>
<dbReference type="InterPro" id="IPR016477">
    <property type="entry name" value="Fructo-/Ketosamine-3-kinase"/>
</dbReference>
<keyword evidence="6" id="KW-0040">ANK repeat</keyword>
<comment type="catalytic activity">
    <reaction evidence="5">
        <text>N(6)-D-ribulosyl-L-lysyl-[protein] + ATP = N(6)-(3-O-phospho-D-ribulosyl)-L-lysyl-[protein] + ADP + H(+)</text>
        <dbReference type="Rhea" id="RHEA:48432"/>
        <dbReference type="Rhea" id="RHEA-COMP:12103"/>
        <dbReference type="Rhea" id="RHEA-COMP:12104"/>
        <dbReference type="ChEBI" id="CHEBI:15378"/>
        <dbReference type="ChEBI" id="CHEBI:30616"/>
        <dbReference type="ChEBI" id="CHEBI:90418"/>
        <dbReference type="ChEBI" id="CHEBI:90420"/>
        <dbReference type="ChEBI" id="CHEBI:456216"/>
        <dbReference type="EC" id="2.7.1.172"/>
    </reaction>
    <physiologicalReaction direction="left-to-right" evidence="5">
        <dbReference type="Rhea" id="RHEA:48433"/>
    </physiologicalReaction>
</comment>
<dbReference type="SUPFAM" id="SSF48403">
    <property type="entry name" value="Ankyrin repeat"/>
    <property type="match status" value="1"/>
</dbReference>
<dbReference type="EC" id="2.7.1.172" evidence="1"/>
<dbReference type="PANTHER" id="PTHR32379">
    <property type="entry name" value="GUANIDINOACETATE N-METHYLTRANSFERASE"/>
    <property type="match status" value="1"/>
</dbReference>
<dbReference type="InterPro" id="IPR011009">
    <property type="entry name" value="Kinase-like_dom_sf"/>
</dbReference>
<comment type="caution">
    <text evidence="9">The sequence shown here is derived from an EMBL/GenBank/DDBJ whole genome shotgun (WGS) entry which is preliminary data.</text>
</comment>
<dbReference type="OrthoDB" id="19014at2759"/>
<dbReference type="Proteomes" id="UP000321518">
    <property type="component" value="Unassembled WGS sequence"/>
</dbReference>
<keyword evidence="3 9" id="KW-0808">Transferase</keyword>
<dbReference type="Gene3D" id="1.25.40.20">
    <property type="entry name" value="Ankyrin repeat-containing domain"/>
    <property type="match status" value="1"/>
</dbReference>
<evidence type="ECO:0000313" key="9">
    <source>
        <dbReference type="EMBL" id="GEM07702.1"/>
    </source>
</evidence>
<dbReference type="FunFam" id="3.90.1200.10:FF:000018">
    <property type="entry name" value="Fructosamine-3-kinase, putative"/>
    <property type="match status" value="1"/>
</dbReference>
<dbReference type="Pfam" id="PF03881">
    <property type="entry name" value="Fructosamin_kin"/>
    <property type="match status" value="1"/>
</dbReference>
<evidence type="ECO:0000256" key="7">
    <source>
        <dbReference type="SAM" id="MobiDB-lite"/>
    </source>
</evidence>
<dbReference type="SUPFAM" id="SSF53335">
    <property type="entry name" value="S-adenosyl-L-methionine-dependent methyltransferases"/>
    <property type="match status" value="1"/>
</dbReference>
<reference evidence="9 10" key="1">
    <citation type="submission" date="2019-07" db="EMBL/GenBank/DDBJ databases">
        <title>Rhodotorula toruloides NBRC10032 genome sequencing.</title>
        <authorList>
            <person name="Shida Y."/>
            <person name="Takaku H."/>
            <person name="Ogasawara W."/>
            <person name="Mori K."/>
        </authorList>
    </citation>
    <scope>NUCLEOTIDE SEQUENCE [LARGE SCALE GENOMIC DNA]</scope>
    <source>
        <strain evidence="9 10">NBRC10032</strain>
    </source>
</reference>
<dbReference type="PROSITE" id="PS50297">
    <property type="entry name" value="ANK_REP_REGION"/>
    <property type="match status" value="1"/>
</dbReference>
<organism evidence="9 10">
    <name type="scientific">Rhodotorula toruloides</name>
    <name type="common">Yeast</name>
    <name type="synonym">Rhodosporidium toruloides</name>
    <dbReference type="NCBI Taxonomy" id="5286"/>
    <lineage>
        <taxon>Eukaryota</taxon>
        <taxon>Fungi</taxon>
        <taxon>Dikarya</taxon>
        <taxon>Basidiomycota</taxon>
        <taxon>Pucciniomycotina</taxon>
        <taxon>Microbotryomycetes</taxon>
        <taxon>Sporidiobolales</taxon>
        <taxon>Sporidiobolaceae</taxon>
        <taxon>Rhodotorula</taxon>
    </lineage>
</organism>
<evidence type="ECO:0000256" key="2">
    <source>
        <dbReference type="ARBA" id="ARBA00022603"/>
    </source>
</evidence>
<accession>A0A511KBJ1</accession>
<feature type="repeat" description="ANK" evidence="6">
    <location>
        <begin position="74"/>
        <end position="98"/>
    </location>
</feature>
<dbReference type="PANTHER" id="PTHR32379:SF1">
    <property type="entry name" value="GUANIDINOACETATE N-METHYLTRANSFERASE"/>
    <property type="match status" value="1"/>
</dbReference>
<dbReference type="SUPFAM" id="SSF56112">
    <property type="entry name" value="Protein kinase-like (PK-like)"/>
    <property type="match status" value="1"/>
</dbReference>
<evidence type="ECO:0000256" key="4">
    <source>
        <dbReference type="ARBA" id="ARBA00022691"/>
    </source>
</evidence>
<feature type="domain" description="RMT2" evidence="8">
    <location>
        <begin position="169"/>
        <end position="450"/>
    </location>
</feature>
<evidence type="ECO:0000256" key="5">
    <source>
        <dbReference type="ARBA" id="ARBA00048655"/>
    </source>
</evidence>